<evidence type="ECO:0008006" key="11">
    <source>
        <dbReference type="Google" id="ProtNLM"/>
    </source>
</evidence>
<comment type="caution">
    <text evidence="9">The sequence shown here is derived from an EMBL/GenBank/DDBJ whole genome shotgun (WGS) entry which is preliminary data.</text>
</comment>
<dbReference type="PANTHER" id="PTHR43292">
    <property type="entry name" value="ACYL-COA DEHYDROGENASE"/>
    <property type="match status" value="1"/>
</dbReference>
<gene>
    <name evidence="9" type="ORF">LX13_000994</name>
</gene>
<dbReference type="Gene3D" id="1.10.540.10">
    <property type="entry name" value="Acyl-CoA dehydrogenase/oxidase, N-terminal domain"/>
    <property type="match status" value="2"/>
</dbReference>
<dbReference type="PANTHER" id="PTHR43292:SF4">
    <property type="entry name" value="ACYL-COA DEHYDROGENASE FADE34"/>
    <property type="match status" value="1"/>
</dbReference>
<comment type="cofactor">
    <cofactor evidence="1">
        <name>FAD</name>
        <dbReference type="ChEBI" id="CHEBI:57692"/>
    </cofactor>
</comment>
<sequence length="743" mass="77034">MSEVAGVMTIASTEDQTTFADAIGRWARHSGVVDVVRRSLDQQAGDDPSDARSAVLPGVADLGLFAATAPDERGGLDLGFVDLAVMLEECGRDLIPGPLVSTAIATHLLSRSGAGAAHELATALMSGDRTCALAPAGLVPDATPIAVGRRTDGDGIVADAEAQTVVGHTANGLLLVSVDIEGSRRWAVVDAAAPGVEVKASDTVDGTNAVSSVSLRGVGVADHQILDAADVLVRGALVAGLAAQASGVTRWALDTAVGYAKVREQFGSPIGSFQAVKHICAEMLCRSEQMSAAAWDVAHAVAEYAAASDPDDVQIALSTAVAAAAVGDLAVANAKDCIQILGGIGFTFDHAAHLYLRLALSLRAQLGGTTPWRAATARAVLGGTRRSIDIDLSGVDDDRATVRTTCQQIAAAPDTRRALVDAGYLTPHWPAPYGLGAGAALQLLIDAELDRAGVSRPDLVIGAWAIPTILEHGTDAQRERFVAATLAGDVSWCQLFSEPEAGSDLASLRTRATRVDGGWTLRGQKVWTSAAHTADWAICLARTDTDVPKHKGISYFLVDMTSSGIDVRPLREITGNALFNEVFLDDVFVPDDCLVGEQNGGWRLARTTLANERVAMGGSGLGAEMESLLGQIAASHTDLGPVDLDALGALCVQAQIGRVMDAQSVLRSMAGHDPGAVSSVRKLIGARHRQDVPEFALSVLGLAGLATSDAADLFLRNRCLTIAGGTTQVLATAAAERILGLPR</sequence>
<keyword evidence="3" id="KW-0285">Flavoprotein</keyword>
<dbReference type="SUPFAM" id="SSF47203">
    <property type="entry name" value="Acyl-CoA dehydrogenase C-terminal domain-like"/>
    <property type="match status" value="2"/>
</dbReference>
<evidence type="ECO:0000259" key="7">
    <source>
        <dbReference type="Pfam" id="PF02770"/>
    </source>
</evidence>
<dbReference type="InterPro" id="IPR046373">
    <property type="entry name" value="Acyl-CoA_Oxase/DH_mid-dom_sf"/>
</dbReference>
<accession>A0ABT1HB60</accession>
<dbReference type="InterPro" id="IPR037069">
    <property type="entry name" value="AcylCoA_DH/ox_N_sf"/>
</dbReference>
<proteinExistence type="inferred from homology"/>
<protein>
    <recommendedName>
        <fullName evidence="11">Acyl-CoA dehydrogenase</fullName>
    </recommendedName>
</protein>
<evidence type="ECO:0000259" key="8">
    <source>
        <dbReference type="Pfam" id="PF02771"/>
    </source>
</evidence>
<feature type="domain" description="Acyl-CoA oxidase/dehydrogenase middle" evidence="7">
    <location>
        <begin position="493"/>
        <end position="587"/>
    </location>
</feature>
<dbReference type="InterPro" id="IPR013786">
    <property type="entry name" value="AcylCoA_DH/ox_N"/>
</dbReference>
<evidence type="ECO:0000256" key="1">
    <source>
        <dbReference type="ARBA" id="ARBA00001974"/>
    </source>
</evidence>
<dbReference type="Pfam" id="PF02771">
    <property type="entry name" value="Acyl-CoA_dh_N"/>
    <property type="match status" value="2"/>
</dbReference>
<dbReference type="Proteomes" id="UP001206895">
    <property type="component" value="Unassembled WGS sequence"/>
</dbReference>
<keyword evidence="4" id="KW-0274">FAD</keyword>
<dbReference type="InterPro" id="IPR009100">
    <property type="entry name" value="AcylCoA_DH/oxidase_NM_dom_sf"/>
</dbReference>
<dbReference type="Gene3D" id="2.40.110.10">
    <property type="entry name" value="Butyryl-CoA Dehydrogenase, subunit A, domain 2"/>
    <property type="match status" value="1"/>
</dbReference>
<evidence type="ECO:0000256" key="2">
    <source>
        <dbReference type="ARBA" id="ARBA00009347"/>
    </source>
</evidence>
<dbReference type="InterPro" id="IPR006091">
    <property type="entry name" value="Acyl-CoA_Oxase/DH_mid-dom"/>
</dbReference>
<feature type="domain" description="Acyl-CoA dehydrogenase/oxidase N-terminal" evidence="8">
    <location>
        <begin position="413"/>
        <end position="489"/>
    </location>
</feature>
<dbReference type="Pfam" id="PF02770">
    <property type="entry name" value="Acyl-CoA_dh_M"/>
    <property type="match status" value="1"/>
</dbReference>
<dbReference type="SUPFAM" id="SSF56645">
    <property type="entry name" value="Acyl-CoA dehydrogenase NM domain-like"/>
    <property type="match status" value="2"/>
</dbReference>
<dbReference type="Gene3D" id="1.20.140.10">
    <property type="entry name" value="Butyryl-CoA Dehydrogenase, subunit A, domain 3"/>
    <property type="match status" value="2"/>
</dbReference>
<dbReference type="InterPro" id="IPR052161">
    <property type="entry name" value="Mycobact_Acyl-CoA_DH"/>
</dbReference>
<keyword evidence="10" id="KW-1185">Reference proteome</keyword>
<organism evidence="9 10">
    <name type="scientific">Williamsia maris</name>
    <dbReference type="NCBI Taxonomy" id="72806"/>
    <lineage>
        <taxon>Bacteria</taxon>
        <taxon>Bacillati</taxon>
        <taxon>Actinomycetota</taxon>
        <taxon>Actinomycetes</taxon>
        <taxon>Mycobacteriales</taxon>
        <taxon>Nocardiaceae</taxon>
        <taxon>Williamsia</taxon>
    </lineage>
</organism>
<evidence type="ECO:0000256" key="5">
    <source>
        <dbReference type="ARBA" id="ARBA00023002"/>
    </source>
</evidence>
<evidence type="ECO:0000313" key="9">
    <source>
        <dbReference type="EMBL" id="MCP2175187.1"/>
    </source>
</evidence>
<keyword evidence="5" id="KW-0560">Oxidoreductase</keyword>
<dbReference type="InterPro" id="IPR036250">
    <property type="entry name" value="AcylCo_DH-like_C"/>
</dbReference>
<evidence type="ECO:0000256" key="4">
    <source>
        <dbReference type="ARBA" id="ARBA00022827"/>
    </source>
</evidence>
<dbReference type="EMBL" id="JAMTCJ010000001">
    <property type="protein sequence ID" value="MCP2175187.1"/>
    <property type="molecule type" value="Genomic_DNA"/>
</dbReference>
<feature type="domain" description="Acyl-CoA dehydrogenase/oxidase C-terminal" evidence="6">
    <location>
        <begin position="240"/>
        <end position="367"/>
    </location>
</feature>
<evidence type="ECO:0000313" key="10">
    <source>
        <dbReference type="Proteomes" id="UP001206895"/>
    </source>
</evidence>
<dbReference type="InterPro" id="IPR009075">
    <property type="entry name" value="AcylCo_DH/oxidase_C"/>
</dbReference>
<name>A0ABT1HB60_9NOCA</name>
<evidence type="ECO:0000259" key="6">
    <source>
        <dbReference type="Pfam" id="PF00441"/>
    </source>
</evidence>
<dbReference type="Pfam" id="PF00441">
    <property type="entry name" value="Acyl-CoA_dh_1"/>
    <property type="match status" value="2"/>
</dbReference>
<reference evidence="9 10" key="1">
    <citation type="submission" date="2022-06" db="EMBL/GenBank/DDBJ databases">
        <title>Genomic Encyclopedia of Archaeal and Bacterial Type Strains, Phase II (KMG-II): from individual species to whole genera.</title>
        <authorList>
            <person name="Goeker M."/>
        </authorList>
    </citation>
    <scope>NUCLEOTIDE SEQUENCE [LARGE SCALE GENOMIC DNA]</scope>
    <source>
        <strain evidence="9 10">DSM 44693</strain>
    </source>
</reference>
<feature type="domain" description="Acyl-CoA dehydrogenase/oxidase C-terminal" evidence="6">
    <location>
        <begin position="599"/>
        <end position="739"/>
    </location>
</feature>
<feature type="domain" description="Acyl-CoA dehydrogenase/oxidase N-terminal" evidence="8">
    <location>
        <begin position="13"/>
        <end position="113"/>
    </location>
</feature>
<comment type="similarity">
    <text evidence="2">Belongs to the acyl-CoA dehydrogenase family.</text>
</comment>
<evidence type="ECO:0000256" key="3">
    <source>
        <dbReference type="ARBA" id="ARBA00022630"/>
    </source>
</evidence>